<dbReference type="EMBL" id="AP018227">
    <property type="protein sequence ID" value="BAY86253.1"/>
    <property type="molecule type" value="Genomic_DNA"/>
</dbReference>
<evidence type="ECO:0000313" key="2">
    <source>
        <dbReference type="EMBL" id="BAY86253.1"/>
    </source>
</evidence>
<sequence length="204" mass="23363">MINSVESETKISDKQVAEQLEILSVKIQEGIDKAYQVVKEAEEIKREIELQKADFSPTVEKAVSVGEQIQRWEEVLNQVAEVADKETIQRLEQEIESASNKINEVQSQVGHTDRIFDAFMSELQSRLVEVSQLKSQIEQDKQVVQDLAKETDDKYQRILQIFSQMSEKKESELPQKPPIINTISSENIADDLFSELDFHVGLDK</sequence>
<reference evidence="2 3" key="1">
    <citation type="submission" date="2017-06" db="EMBL/GenBank/DDBJ databases">
        <title>Genome sequencing of cyanobaciteial culture collection at National Institute for Environmental Studies (NIES).</title>
        <authorList>
            <person name="Hirose Y."/>
            <person name="Shimura Y."/>
            <person name="Fujisawa T."/>
            <person name="Nakamura Y."/>
            <person name="Kawachi M."/>
        </authorList>
    </citation>
    <scope>NUCLEOTIDE SEQUENCE [LARGE SCALE GENOMIC DNA]</scope>
    <source>
        <strain evidence="2 3">NIES-267</strain>
    </source>
</reference>
<feature type="coiled-coil region" evidence="1">
    <location>
        <begin position="81"/>
        <end position="150"/>
    </location>
</feature>
<gene>
    <name evidence="2" type="ORF">NIES267_57590</name>
</gene>
<name>A0A1Z4LYF0_9CYAN</name>
<proteinExistence type="predicted"/>
<keyword evidence="3" id="KW-1185">Reference proteome</keyword>
<dbReference type="Proteomes" id="UP000218418">
    <property type="component" value="Chromosome"/>
</dbReference>
<evidence type="ECO:0000256" key="1">
    <source>
        <dbReference type="SAM" id="Coils"/>
    </source>
</evidence>
<accession>A0A1Z4LYF0</accession>
<keyword evidence="1" id="KW-0175">Coiled coil</keyword>
<evidence type="ECO:0000313" key="3">
    <source>
        <dbReference type="Proteomes" id="UP000218418"/>
    </source>
</evidence>
<organism evidence="2 3">
    <name type="scientific">Calothrix parasitica NIES-267</name>
    <dbReference type="NCBI Taxonomy" id="1973488"/>
    <lineage>
        <taxon>Bacteria</taxon>
        <taxon>Bacillati</taxon>
        <taxon>Cyanobacteriota</taxon>
        <taxon>Cyanophyceae</taxon>
        <taxon>Nostocales</taxon>
        <taxon>Calotrichaceae</taxon>
        <taxon>Calothrix</taxon>
    </lineage>
</organism>
<dbReference type="AlphaFoldDB" id="A0A1Z4LYF0"/>
<protein>
    <submittedName>
        <fullName evidence="2">Uncharacterized protein</fullName>
    </submittedName>
</protein>